<reference evidence="2 3" key="1">
    <citation type="submission" date="2019-09" db="EMBL/GenBank/DDBJ databases">
        <title>Goodfellowia gen. nov., a new genus of the Pseudonocardineae related to Actinoalloteichus, containing Goodfellowia coeruleoviolacea gen. nov., comb. nov. gen. nov., comb. nov.</title>
        <authorList>
            <person name="Labeda D."/>
        </authorList>
    </citation>
    <scope>NUCLEOTIDE SEQUENCE [LARGE SCALE GENOMIC DNA]</scope>
    <source>
        <strain evidence="2 3">AN110305</strain>
    </source>
</reference>
<keyword evidence="1" id="KW-0732">Signal</keyword>
<reference evidence="2 3" key="2">
    <citation type="submission" date="2019-09" db="EMBL/GenBank/DDBJ databases">
        <authorList>
            <person name="Jin C."/>
        </authorList>
    </citation>
    <scope>NUCLEOTIDE SEQUENCE [LARGE SCALE GENOMIC DNA]</scope>
    <source>
        <strain evidence="2 3">AN110305</strain>
    </source>
</reference>
<evidence type="ECO:0008006" key="4">
    <source>
        <dbReference type="Google" id="ProtNLM"/>
    </source>
</evidence>
<dbReference type="RefSeq" id="WP_149853000.1">
    <property type="nucleotide sequence ID" value="NZ_VUOB01000058.1"/>
</dbReference>
<name>A0A5B2WXN6_9PSEU</name>
<sequence>MTRSRRRAAAALALPLLTVGLTAAAGHADAARELTCEPGYLCLFAGPHGTGRVLYAADAHVTSDWFTLADAEDIEPPIFPRSVRDPLPDGFGCTVRLDDQPNLAGTGWEVGDLGVDELTGARVASLAPICG</sequence>
<evidence type="ECO:0000313" key="2">
    <source>
        <dbReference type="EMBL" id="KAA2255246.1"/>
    </source>
</evidence>
<proteinExistence type="predicted"/>
<comment type="caution">
    <text evidence="2">The sequence shown here is derived from an EMBL/GenBank/DDBJ whole genome shotgun (WGS) entry which is preliminary data.</text>
</comment>
<keyword evidence="3" id="KW-1185">Reference proteome</keyword>
<organism evidence="2 3">
    <name type="scientific">Solihabitans fulvus</name>
    <dbReference type="NCBI Taxonomy" id="1892852"/>
    <lineage>
        <taxon>Bacteria</taxon>
        <taxon>Bacillati</taxon>
        <taxon>Actinomycetota</taxon>
        <taxon>Actinomycetes</taxon>
        <taxon>Pseudonocardiales</taxon>
        <taxon>Pseudonocardiaceae</taxon>
        <taxon>Solihabitans</taxon>
    </lineage>
</organism>
<evidence type="ECO:0000313" key="3">
    <source>
        <dbReference type="Proteomes" id="UP000323454"/>
    </source>
</evidence>
<protein>
    <recommendedName>
        <fullName evidence="4">Peptidase inhibitor family I36</fullName>
    </recommendedName>
</protein>
<evidence type="ECO:0000256" key="1">
    <source>
        <dbReference type="SAM" id="SignalP"/>
    </source>
</evidence>
<accession>A0A5B2WXN6</accession>
<gene>
    <name evidence="2" type="ORF">F0L68_28930</name>
</gene>
<feature type="signal peptide" evidence="1">
    <location>
        <begin position="1"/>
        <end position="24"/>
    </location>
</feature>
<dbReference type="OrthoDB" id="3696010at2"/>
<feature type="chain" id="PRO_5039055764" description="Peptidase inhibitor family I36" evidence="1">
    <location>
        <begin position="25"/>
        <end position="131"/>
    </location>
</feature>
<dbReference type="EMBL" id="VUOB01000058">
    <property type="protein sequence ID" value="KAA2255246.1"/>
    <property type="molecule type" value="Genomic_DNA"/>
</dbReference>
<dbReference type="Proteomes" id="UP000323454">
    <property type="component" value="Unassembled WGS sequence"/>
</dbReference>
<dbReference type="AlphaFoldDB" id="A0A5B2WXN6"/>